<dbReference type="AlphaFoldDB" id="A0A2H1L0F6"/>
<reference evidence="3 4" key="1">
    <citation type="submission" date="2017-03" db="EMBL/GenBank/DDBJ databases">
        <authorList>
            <person name="Afonso C.L."/>
            <person name="Miller P.J."/>
            <person name="Scott M.A."/>
            <person name="Spackman E."/>
            <person name="Goraichik I."/>
            <person name="Dimitrov K.M."/>
            <person name="Suarez D.L."/>
            <person name="Swayne D.E."/>
        </authorList>
    </citation>
    <scope>NUCLEOTIDE SEQUENCE [LARGE SCALE GENOMIC DNA]</scope>
    <source>
        <strain evidence="4">8(6)</strain>
    </source>
</reference>
<proteinExistence type="predicted"/>
<feature type="signal peptide" evidence="2">
    <location>
        <begin position="1"/>
        <end position="26"/>
    </location>
</feature>
<accession>A0A2H1L0F6</accession>
<name>A0A2H1L0F6_BREAU</name>
<keyword evidence="1" id="KW-1133">Transmembrane helix</keyword>
<evidence type="ECO:0000256" key="2">
    <source>
        <dbReference type="SAM" id="SignalP"/>
    </source>
</evidence>
<keyword evidence="1" id="KW-0472">Membrane</keyword>
<keyword evidence="2" id="KW-0732">Signal</keyword>
<dbReference type="Proteomes" id="UP000234300">
    <property type="component" value="Unassembled WGS sequence"/>
</dbReference>
<protein>
    <submittedName>
        <fullName evidence="3">Uncharacterized protein</fullName>
    </submittedName>
</protein>
<sequence length="125" mass="14268">MKHSVLTRWIVAFILLAAACIMSSQAAPFHDFAAFLWFLALVLMITATTLAVIRDRRRRREMTDDDLDDMAALLGDLQVMEYYPHPKDRTEAAAACVDHARELGMQRNPELRHKSPSHEVFSLDL</sequence>
<feature type="transmembrane region" description="Helical" evidence="1">
    <location>
        <begin position="36"/>
        <end position="53"/>
    </location>
</feature>
<dbReference type="RefSeq" id="WP_180957568.1">
    <property type="nucleotide sequence ID" value="NZ_FXZI01000077.1"/>
</dbReference>
<feature type="chain" id="PRO_5013756072" evidence="2">
    <location>
        <begin position="27"/>
        <end position="125"/>
    </location>
</feature>
<organism evidence="3 4">
    <name type="scientific">Brevibacterium aurantiacum</name>
    <dbReference type="NCBI Taxonomy" id="273384"/>
    <lineage>
        <taxon>Bacteria</taxon>
        <taxon>Bacillati</taxon>
        <taxon>Actinomycetota</taxon>
        <taxon>Actinomycetes</taxon>
        <taxon>Micrococcales</taxon>
        <taxon>Brevibacteriaceae</taxon>
        <taxon>Brevibacterium</taxon>
    </lineage>
</organism>
<evidence type="ECO:0000256" key="1">
    <source>
        <dbReference type="SAM" id="Phobius"/>
    </source>
</evidence>
<keyword evidence="1" id="KW-0812">Transmembrane</keyword>
<evidence type="ECO:0000313" key="4">
    <source>
        <dbReference type="Proteomes" id="UP000234300"/>
    </source>
</evidence>
<gene>
    <name evidence="3" type="ORF">BAURA86_04111</name>
</gene>
<dbReference type="PROSITE" id="PS51257">
    <property type="entry name" value="PROKAR_LIPOPROTEIN"/>
    <property type="match status" value="1"/>
</dbReference>
<evidence type="ECO:0000313" key="3">
    <source>
        <dbReference type="EMBL" id="SMY05486.1"/>
    </source>
</evidence>
<dbReference type="EMBL" id="FXZI01000077">
    <property type="protein sequence ID" value="SMY05486.1"/>
    <property type="molecule type" value="Genomic_DNA"/>
</dbReference>